<comment type="domain">
    <text evidence="10">Consists of 16-stranded beta-barrel sheets, with large surface-exposed loops, that form a transmembrane pore at the center of each barrel. The pore is partially ocluded by a peptide loop that folds into the pore lumen.</text>
</comment>
<keyword evidence="4 10" id="KW-0812">Transmembrane</keyword>
<comment type="caution">
    <text evidence="11">The sequence shown here is derived from an EMBL/GenBank/DDBJ whole genome shotgun (WGS) entry which is preliminary data.</text>
</comment>
<feature type="chain" id="PRO_5044950724" description="Porin" evidence="10">
    <location>
        <begin position="24"/>
        <end position="505"/>
    </location>
</feature>
<proteinExistence type="inferred from homology"/>
<reference evidence="11 12" key="1">
    <citation type="submission" date="2024-09" db="EMBL/GenBank/DDBJ databases">
        <authorList>
            <person name="Sun Q."/>
            <person name="Mori K."/>
        </authorList>
    </citation>
    <scope>NUCLEOTIDE SEQUENCE [LARGE SCALE GENOMIC DNA]</scope>
    <source>
        <strain evidence="11 12">KCTC 23279</strain>
    </source>
</reference>
<keyword evidence="9 10" id="KW-0998">Cell outer membrane</keyword>
<evidence type="ECO:0000256" key="7">
    <source>
        <dbReference type="ARBA" id="ARBA00023114"/>
    </source>
</evidence>
<dbReference type="InterPro" id="IPR003684">
    <property type="entry name" value="Porin_alphabac"/>
</dbReference>
<evidence type="ECO:0000256" key="3">
    <source>
        <dbReference type="ARBA" id="ARBA00022452"/>
    </source>
</evidence>
<evidence type="ECO:0000256" key="4">
    <source>
        <dbReference type="ARBA" id="ARBA00022692"/>
    </source>
</evidence>
<feature type="signal peptide" evidence="10">
    <location>
        <begin position="1"/>
        <end position="23"/>
    </location>
</feature>
<keyword evidence="2 10" id="KW-0813">Transport</keyword>
<protein>
    <recommendedName>
        <fullName evidence="10">Porin</fullName>
    </recommendedName>
</protein>
<keyword evidence="12" id="KW-1185">Reference proteome</keyword>
<keyword evidence="3 10" id="KW-1134">Transmembrane beta strand</keyword>
<evidence type="ECO:0000313" key="11">
    <source>
        <dbReference type="EMBL" id="MFC0240408.1"/>
    </source>
</evidence>
<evidence type="ECO:0000256" key="8">
    <source>
        <dbReference type="ARBA" id="ARBA00023136"/>
    </source>
</evidence>
<dbReference type="Pfam" id="PF02530">
    <property type="entry name" value="Porin_2"/>
    <property type="match status" value="1"/>
</dbReference>
<evidence type="ECO:0000256" key="5">
    <source>
        <dbReference type="ARBA" id="ARBA00022729"/>
    </source>
</evidence>
<dbReference type="RefSeq" id="WP_378386260.1">
    <property type="nucleotide sequence ID" value="NZ_JBHLWM010000003.1"/>
</dbReference>
<sequence>MKTIKFLALSSAAAVIAVGSAQAADLPLKAKAVEYVKVCSIYGAGFYYIPGTDTCIKLGGYTRADATLYGSSAYNAPAWNGNAGQKNRLANNFIFRSRQDLNIDTRTATEYGVVRTYFDATFNWTSGDGVAGGTLGVYYAFVQFAGFTFGKAVSQFDTPWTGYPGNNTSFLIGGYDDVTGINQIAYTAEFGNGVSASVSLEDPSSYLQSGLYNTSTPGFAASATATAAAQANWPAGVYGTNSYAGVEVPDIVGKIRVDQAWGLFQVSAAAHQLRASYYTPTLETSGHPSDTWGYAVQAAISLKNLPTGPGDSINFTATYSNGASRYVLGGVSPNSFAIYGGSGLAGAYQSVAFAAASDGVFGGLNNVVGTGIEKTTAWGVRGAFNHNWNPYWSSSLFGSYTAFDYNGNATALICGGGAATAGAVVYTAGSTCNPDFRIAQIGTITRWTPVKNLTLSGEVMYTYLDQASSGSVVLAAPGATKPAGQTYELKDQGVWSGNLRVQRTF</sequence>
<evidence type="ECO:0000313" key="12">
    <source>
        <dbReference type="Proteomes" id="UP001589775"/>
    </source>
</evidence>
<evidence type="ECO:0000256" key="10">
    <source>
        <dbReference type="RuleBase" id="RU364005"/>
    </source>
</evidence>
<evidence type="ECO:0000256" key="6">
    <source>
        <dbReference type="ARBA" id="ARBA00023065"/>
    </source>
</evidence>
<accession>A0ABV6EQB3</accession>
<keyword evidence="8 10" id="KW-0472">Membrane</keyword>
<dbReference type="EMBL" id="JBHLWM010000003">
    <property type="protein sequence ID" value="MFC0240408.1"/>
    <property type="molecule type" value="Genomic_DNA"/>
</dbReference>
<name>A0ABV6EQB3_9BRAD</name>
<evidence type="ECO:0000256" key="9">
    <source>
        <dbReference type="ARBA" id="ARBA00023237"/>
    </source>
</evidence>
<keyword evidence="7 10" id="KW-0626">Porin</keyword>
<gene>
    <name evidence="11" type="ORF">ACFFJ6_08015</name>
</gene>
<comment type="subcellular location">
    <subcellularLocation>
        <location evidence="10">Cell outer membrane</location>
        <topology evidence="10">Multi-pass membrane protein</topology>
    </subcellularLocation>
</comment>
<comment type="function">
    <text evidence="10">Forms passive diffusion pores that allow small molecular weight hydrophilic materials across the outer membrane.</text>
</comment>
<comment type="similarity">
    <text evidence="1 10">Belongs to the alphaproteobacteria porin family.</text>
</comment>
<organism evidence="11 12">
    <name type="scientific">Rhodopseudomonas telluris</name>
    <dbReference type="NCBI Taxonomy" id="644215"/>
    <lineage>
        <taxon>Bacteria</taxon>
        <taxon>Pseudomonadati</taxon>
        <taxon>Pseudomonadota</taxon>
        <taxon>Alphaproteobacteria</taxon>
        <taxon>Hyphomicrobiales</taxon>
        <taxon>Nitrobacteraceae</taxon>
        <taxon>Rhodopseudomonas</taxon>
    </lineage>
</organism>
<evidence type="ECO:0000256" key="2">
    <source>
        <dbReference type="ARBA" id="ARBA00022448"/>
    </source>
</evidence>
<evidence type="ECO:0000256" key="1">
    <source>
        <dbReference type="ARBA" id="ARBA00009521"/>
    </source>
</evidence>
<dbReference type="Proteomes" id="UP001589775">
    <property type="component" value="Unassembled WGS sequence"/>
</dbReference>
<keyword evidence="6 10" id="KW-0406">Ion transport</keyword>
<keyword evidence="5 10" id="KW-0732">Signal</keyword>